<dbReference type="PANTHER" id="PTHR34595">
    <property type="entry name" value="BLR5612 PROTEIN"/>
    <property type="match status" value="1"/>
</dbReference>
<dbReference type="EMBL" id="CAFBNC010000047">
    <property type="protein sequence ID" value="CAB4937684.1"/>
    <property type="molecule type" value="Genomic_DNA"/>
</dbReference>
<dbReference type="AlphaFoldDB" id="A0A6J7J538"/>
<organism evidence="2">
    <name type="scientific">freshwater metagenome</name>
    <dbReference type="NCBI Taxonomy" id="449393"/>
    <lineage>
        <taxon>unclassified sequences</taxon>
        <taxon>metagenomes</taxon>
        <taxon>ecological metagenomes</taxon>
    </lineage>
</organism>
<dbReference type="Pfam" id="PF04168">
    <property type="entry name" value="Alpha-E"/>
    <property type="match status" value="1"/>
</dbReference>
<evidence type="ECO:0000313" key="2">
    <source>
        <dbReference type="EMBL" id="CAB4937684.1"/>
    </source>
</evidence>
<evidence type="ECO:0000259" key="1">
    <source>
        <dbReference type="Pfam" id="PF04168"/>
    </source>
</evidence>
<dbReference type="PANTHER" id="PTHR34595:SF7">
    <property type="entry name" value="SLL1039 PROTEIN"/>
    <property type="match status" value="1"/>
</dbReference>
<protein>
    <submittedName>
        <fullName evidence="2">Unannotated protein</fullName>
    </submittedName>
</protein>
<dbReference type="InterPro" id="IPR007296">
    <property type="entry name" value="DUF403"/>
</dbReference>
<sequence length="322" mass="36438">MLARDAENLFWMGRYLERAEDTARLLDVTYHGLLEATVAEERTAWRGVLHAVGLDDSYKESRAPVTGAAVSAFLVDDHENPGSIVSAIEAARENARTVRESLSTEVWETLNSFCLTMRSRNLRSEVEQQPHELYGFVRQQCQTVAGVATETLARDEGWRFLKLGWNLERAEWSSRLLRVRQQYLEASGFHEWVGTLRSASALEAYRRAHRTSMDPLDVVSFLLLSRTFPRSVFYAVRTAEDSLRVLQGDAGPGLPLRLAGRLRAELEFADIREIMDGDLERELFRFESAIRGVSAAVAAQYFTSAHEFDLHTLQVFPGEGRP</sequence>
<feature type="domain" description="DUF403" evidence="1">
    <location>
        <begin position="1"/>
        <end position="302"/>
    </location>
</feature>
<gene>
    <name evidence="2" type="ORF">UFOPK3733_01080</name>
</gene>
<reference evidence="2" key="1">
    <citation type="submission" date="2020-05" db="EMBL/GenBank/DDBJ databases">
        <authorList>
            <person name="Chiriac C."/>
            <person name="Salcher M."/>
            <person name="Ghai R."/>
            <person name="Kavagutti S V."/>
        </authorList>
    </citation>
    <scope>NUCLEOTIDE SEQUENCE</scope>
</reference>
<name>A0A6J7J538_9ZZZZ</name>
<dbReference type="InterPro" id="IPR051680">
    <property type="entry name" value="ATP-dep_Glu-Cys_Ligase-2"/>
</dbReference>
<accession>A0A6J7J538</accession>
<proteinExistence type="predicted"/>